<gene>
    <name evidence="1" type="ORF">L873DRAFT_91170</name>
</gene>
<sequence>MTSQYGSEFPQHQYSNDASCILLASLPVKLQAIIKIVFTGKFLLTQRTDTDTS</sequence>
<dbReference type="EMBL" id="ML120361">
    <property type="protein sequence ID" value="RPB03688.1"/>
    <property type="molecule type" value="Genomic_DNA"/>
</dbReference>
<reference evidence="1 2" key="1">
    <citation type="journal article" date="2018" name="Nat. Ecol. Evol.">
        <title>Pezizomycetes genomes reveal the molecular basis of ectomycorrhizal truffle lifestyle.</title>
        <authorList>
            <person name="Murat C."/>
            <person name="Payen T."/>
            <person name="Noel B."/>
            <person name="Kuo A."/>
            <person name="Morin E."/>
            <person name="Chen J."/>
            <person name="Kohler A."/>
            <person name="Krizsan K."/>
            <person name="Balestrini R."/>
            <person name="Da Silva C."/>
            <person name="Montanini B."/>
            <person name="Hainaut M."/>
            <person name="Levati E."/>
            <person name="Barry K.W."/>
            <person name="Belfiori B."/>
            <person name="Cichocki N."/>
            <person name="Clum A."/>
            <person name="Dockter R.B."/>
            <person name="Fauchery L."/>
            <person name="Guy J."/>
            <person name="Iotti M."/>
            <person name="Le Tacon F."/>
            <person name="Lindquist E.A."/>
            <person name="Lipzen A."/>
            <person name="Malagnac F."/>
            <person name="Mello A."/>
            <person name="Molinier V."/>
            <person name="Miyauchi S."/>
            <person name="Poulain J."/>
            <person name="Riccioni C."/>
            <person name="Rubini A."/>
            <person name="Sitrit Y."/>
            <person name="Splivallo R."/>
            <person name="Traeger S."/>
            <person name="Wang M."/>
            <person name="Zifcakova L."/>
            <person name="Wipf D."/>
            <person name="Zambonelli A."/>
            <person name="Paolocci F."/>
            <person name="Nowrousian M."/>
            <person name="Ottonello S."/>
            <person name="Baldrian P."/>
            <person name="Spatafora J.W."/>
            <person name="Henrissat B."/>
            <person name="Nagy L.G."/>
            <person name="Aury J.M."/>
            <person name="Wincker P."/>
            <person name="Grigoriev I.V."/>
            <person name="Bonfante P."/>
            <person name="Martin F.M."/>
        </authorList>
    </citation>
    <scope>NUCLEOTIDE SEQUENCE [LARGE SCALE GENOMIC DNA]</scope>
    <source>
        <strain evidence="1 2">120613-1</strain>
    </source>
</reference>
<accession>A0A3N4K2E4</accession>
<evidence type="ECO:0000313" key="2">
    <source>
        <dbReference type="Proteomes" id="UP000276215"/>
    </source>
</evidence>
<dbReference type="AlphaFoldDB" id="A0A3N4K2E4"/>
<organism evidence="1 2">
    <name type="scientific">Choiromyces venosus 120613-1</name>
    <dbReference type="NCBI Taxonomy" id="1336337"/>
    <lineage>
        <taxon>Eukaryota</taxon>
        <taxon>Fungi</taxon>
        <taxon>Dikarya</taxon>
        <taxon>Ascomycota</taxon>
        <taxon>Pezizomycotina</taxon>
        <taxon>Pezizomycetes</taxon>
        <taxon>Pezizales</taxon>
        <taxon>Tuberaceae</taxon>
        <taxon>Choiromyces</taxon>
    </lineage>
</organism>
<evidence type="ECO:0000313" key="1">
    <source>
        <dbReference type="EMBL" id="RPB03688.1"/>
    </source>
</evidence>
<keyword evidence="2" id="KW-1185">Reference proteome</keyword>
<name>A0A3N4K2E4_9PEZI</name>
<protein>
    <submittedName>
        <fullName evidence="1">Uncharacterized protein</fullName>
    </submittedName>
</protein>
<dbReference type="Proteomes" id="UP000276215">
    <property type="component" value="Unassembled WGS sequence"/>
</dbReference>
<proteinExistence type="predicted"/>